<gene>
    <name evidence="1" type="ordered locus">Sros_4789</name>
</gene>
<dbReference type="Proteomes" id="UP000002029">
    <property type="component" value="Chromosome"/>
</dbReference>
<name>D2B593_STRRD</name>
<dbReference type="AlphaFoldDB" id="D2B593"/>
<sequence length="44" mass="4768">MPLTSPGSSASTLVSDIRWIFGSYYRAPYLAPMLHTSPRQTGGP</sequence>
<organism evidence="1 2">
    <name type="scientific">Streptosporangium roseum (strain ATCC 12428 / DSM 43021 / JCM 3005 / KCTC 9067 / NCIMB 10171 / NRRL 2505 / NI 9100)</name>
    <dbReference type="NCBI Taxonomy" id="479432"/>
    <lineage>
        <taxon>Bacteria</taxon>
        <taxon>Bacillati</taxon>
        <taxon>Actinomycetota</taxon>
        <taxon>Actinomycetes</taxon>
        <taxon>Streptosporangiales</taxon>
        <taxon>Streptosporangiaceae</taxon>
        <taxon>Streptosporangium</taxon>
    </lineage>
</organism>
<keyword evidence="2" id="KW-1185">Reference proteome</keyword>
<protein>
    <submittedName>
        <fullName evidence="1">Uncharacterized protein</fullName>
    </submittedName>
</protein>
<dbReference type="KEGG" id="sro:Sros_4789"/>
<dbReference type="EMBL" id="CP001814">
    <property type="protein sequence ID" value="ACZ87617.1"/>
    <property type="molecule type" value="Genomic_DNA"/>
</dbReference>
<proteinExistence type="predicted"/>
<accession>D2B593</accession>
<reference evidence="1 2" key="1">
    <citation type="journal article" date="2010" name="Stand. Genomic Sci.">
        <title>Complete genome sequence of Streptosporangium roseum type strain (NI 9100).</title>
        <authorList>
            <person name="Nolan M."/>
            <person name="Sikorski J."/>
            <person name="Jando M."/>
            <person name="Lucas S."/>
            <person name="Lapidus A."/>
            <person name="Glavina Del Rio T."/>
            <person name="Chen F."/>
            <person name="Tice H."/>
            <person name="Pitluck S."/>
            <person name="Cheng J.F."/>
            <person name="Chertkov O."/>
            <person name="Sims D."/>
            <person name="Meincke L."/>
            <person name="Brettin T."/>
            <person name="Han C."/>
            <person name="Detter J.C."/>
            <person name="Bruce D."/>
            <person name="Goodwin L."/>
            <person name="Land M."/>
            <person name="Hauser L."/>
            <person name="Chang Y.J."/>
            <person name="Jeffries C.D."/>
            <person name="Ivanova N."/>
            <person name="Mavromatis K."/>
            <person name="Mikhailova N."/>
            <person name="Chen A."/>
            <person name="Palaniappan K."/>
            <person name="Chain P."/>
            <person name="Rohde M."/>
            <person name="Goker M."/>
            <person name="Bristow J."/>
            <person name="Eisen J.A."/>
            <person name="Markowitz V."/>
            <person name="Hugenholtz P."/>
            <person name="Kyrpides N.C."/>
            <person name="Klenk H.P."/>
        </authorList>
    </citation>
    <scope>NUCLEOTIDE SEQUENCE [LARGE SCALE GENOMIC DNA]</scope>
    <source>
        <strain evidence="2">ATCC 12428 / DSM 43021 / JCM 3005 / NI 9100</strain>
    </source>
</reference>
<evidence type="ECO:0000313" key="1">
    <source>
        <dbReference type="EMBL" id="ACZ87617.1"/>
    </source>
</evidence>
<evidence type="ECO:0000313" key="2">
    <source>
        <dbReference type="Proteomes" id="UP000002029"/>
    </source>
</evidence>
<dbReference type="HOGENOM" id="CLU_3222793_0_0_11"/>